<comment type="caution">
    <text evidence="7">The sequence shown here is derived from an EMBL/GenBank/DDBJ whole genome shotgun (WGS) entry which is preliminary data.</text>
</comment>
<feature type="domain" description="Glycoside hydrolase family 3 N-terminal" evidence="6">
    <location>
        <begin position="8"/>
        <end position="281"/>
    </location>
</feature>
<protein>
    <recommendedName>
        <fullName evidence="3">beta-N-acetylhexosaminidase</fullName>
        <ecNumber evidence="3">3.2.1.52</ecNumber>
    </recommendedName>
</protein>
<reference evidence="7 8" key="1">
    <citation type="submission" date="2019-03" db="EMBL/GenBank/DDBJ databases">
        <title>New insights into Acidothiobacillus thiooxidans sulfur metabolism through coupled gene expression, solution geochemistry, microscopy and spectroscopy analyses.</title>
        <authorList>
            <person name="Camacho D."/>
            <person name="Frazao R."/>
            <person name="Fouillen A."/>
            <person name="Nanci A."/>
            <person name="Lang B.F."/>
            <person name="Apte S.C."/>
            <person name="Baron C."/>
            <person name="Warren L.A."/>
        </authorList>
    </citation>
    <scope>NUCLEOTIDE SEQUENCE [LARGE SCALE GENOMIC DNA]</scope>
    <source>
        <strain evidence="7 8">ATCC 19377</strain>
    </source>
</reference>
<dbReference type="AlphaFoldDB" id="A0A543Q016"/>
<dbReference type="SUPFAM" id="SSF51445">
    <property type="entry name" value="(Trans)glycosidases"/>
    <property type="match status" value="1"/>
</dbReference>
<dbReference type="PANTHER" id="PTHR30480">
    <property type="entry name" value="BETA-HEXOSAMINIDASE-RELATED"/>
    <property type="match status" value="1"/>
</dbReference>
<dbReference type="NCBIfam" id="NF003740">
    <property type="entry name" value="PRK05337.1"/>
    <property type="match status" value="1"/>
</dbReference>
<dbReference type="InterPro" id="IPR001764">
    <property type="entry name" value="Glyco_hydro_3_N"/>
</dbReference>
<dbReference type="RefSeq" id="WP_142089740.1">
    <property type="nucleotide sequence ID" value="NZ_SZUV01000003.1"/>
</dbReference>
<dbReference type="InterPro" id="IPR036962">
    <property type="entry name" value="Glyco_hydro_3_N_sf"/>
</dbReference>
<evidence type="ECO:0000256" key="2">
    <source>
        <dbReference type="ARBA" id="ARBA00005336"/>
    </source>
</evidence>
<dbReference type="Pfam" id="PF00933">
    <property type="entry name" value="Glyco_hydro_3"/>
    <property type="match status" value="1"/>
</dbReference>
<keyword evidence="4 7" id="KW-0378">Hydrolase</keyword>
<dbReference type="InterPro" id="IPR050226">
    <property type="entry name" value="NagZ_Beta-hexosaminidase"/>
</dbReference>
<sequence>MMDLKGPAITDDEKRFLLNPGVGGVILFSRNIVDSVQLEELCREIHSMRSPALLISIDHEGGRVQRLTCGVTPLPAMSRLGDLAEHSGLSRAIEAARSIGNLVGSELSDLGIDINFSPCLDIEYHRSDVIGDRAIHGNPNWVGAIGYAIWSSMDEFGVSGVAKHFPGHGWAVNDTHVAVAEDLRDQSAIASDLVPFQQLISAGLKGIMPAHCIYPMHDSNPAGYSDYWIRKVLRNDMGFAGAVISDSLSMRAAHEAGSMVQRILASQSAGVDMQLVCNDRCGLEAALIVTETFPYRPGLEARLESLRPVKKQKLSKAARADALRFVEICEQLTRTDQHHRG</sequence>
<evidence type="ECO:0000313" key="8">
    <source>
        <dbReference type="Proteomes" id="UP000315403"/>
    </source>
</evidence>
<name>A0A543Q016_ACITH</name>
<comment type="similarity">
    <text evidence="2">Belongs to the glycosyl hydrolase 3 family.</text>
</comment>
<evidence type="ECO:0000256" key="1">
    <source>
        <dbReference type="ARBA" id="ARBA00001231"/>
    </source>
</evidence>
<dbReference type="GO" id="GO:0009254">
    <property type="term" value="P:peptidoglycan turnover"/>
    <property type="evidence" value="ECO:0007669"/>
    <property type="project" value="TreeGrafter"/>
</dbReference>
<dbReference type="EC" id="3.2.1.52" evidence="3"/>
<evidence type="ECO:0000256" key="3">
    <source>
        <dbReference type="ARBA" id="ARBA00012663"/>
    </source>
</evidence>
<organism evidence="7 8">
    <name type="scientific">Acidithiobacillus thiooxidans ATCC 19377</name>
    <dbReference type="NCBI Taxonomy" id="637390"/>
    <lineage>
        <taxon>Bacteria</taxon>
        <taxon>Pseudomonadati</taxon>
        <taxon>Pseudomonadota</taxon>
        <taxon>Acidithiobacillia</taxon>
        <taxon>Acidithiobacillales</taxon>
        <taxon>Acidithiobacillaceae</taxon>
        <taxon>Acidithiobacillus</taxon>
    </lineage>
</organism>
<gene>
    <name evidence="7" type="primary">nagZ_2</name>
    <name evidence="7" type="ORF">DLNHIDIE_03086</name>
</gene>
<evidence type="ECO:0000313" key="7">
    <source>
        <dbReference type="EMBL" id="TQN49676.1"/>
    </source>
</evidence>
<keyword evidence="5 7" id="KW-0326">Glycosidase</keyword>
<evidence type="ECO:0000256" key="4">
    <source>
        <dbReference type="ARBA" id="ARBA00022801"/>
    </source>
</evidence>
<proteinExistence type="inferred from homology"/>
<dbReference type="InterPro" id="IPR017853">
    <property type="entry name" value="GH"/>
</dbReference>
<evidence type="ECO:0000259" key="6">
    <source>
        <dbReference type="Pfam" id="PF00933"/>
    </source>
</evidence>
<dbReference type="Proteomes" id="UP000315403">
    <property type="component" value="Unassembled WGS sequence"/>
</dbReference>
<evidence type="ECO:0000256" key="5">
    <source>
        <dbReference type="ARBA" id="ARBA00023295"/>
    </source>
</evidence>
<comment type="catalytic activity">
    <reaction evidence="1">
        <text>Hydrolysis of terminal non-reducing N-acetyl-D-hexosamine residues in N-acetyl-beta-D-hexosaminides.</text>
        <dbReference type="EC" id="3.2.1.52"/>
    </reaction>
</comment>
<dbReference type="Gene3D" id="3.20.20.300">
    <property type="entry name" value="Glycoside hydrolase, family 3, N-terminal domain"/>
    <property type="match status" value="1"/>
</dbReference>
<dbReference type="GO" id="GO:0005975">
    <property type="term" value="P:carbohydrate metabolic process"/>
    <property type="evidence" value="ECO:0007669"/>
    <property type="project" value="InterPro"/>
</dbReference>
<accession>A0A543Q016</accession>
<dbReference type="PANTHER" id="PTHR30480:SF13">
    <property type="entry name" value="BETA-HEXOSAMINIDASE"/>
    <property type="match status" value="1"/>
</dbReference>
<dbReference type="EMBL" id="SZUV01000003">
    <property type="protein sequence ID" value="TQN49676.1"/>
    <property type="molecule type" value="Genomic_DNA"/>
</dbReference>
<dbReference type="GO" id="GO:0004563">
    <property type="term" value="F:beta-N-acetylhexosaminidase activity"/>
    <property type="evidence" value="ECO:0007669"/>
    <property type="project" value="UniProtKB-EC"/>
</dbReference>